<gene>
    <name evidence="2" type="ORF">BCIN_08g00360</name>
</gene>
<evidence type="ECO:0000313" key="3">
    <source>
        <dbReference type="Proteomes" id="UP000001798"/>
    </source>
</evidence>
<dbReference type="OrthoDB" id="3561913at2759"/>
<dbReference type="Proteomes" id="UP000001798">
    <property type="component" value="Chromosome 8"/>
</dbReference>
<sequence length="429" mass="48029">MMCASRSSRHSSHISRSNRGSGSSGTRRHNPPLRALAPSPSFALVQAPDTVPREYWPWDEEIEDVLLFFAYGLRRDNFQLGGDKLLGRMARKGWDVLTDLMNELITVNNYGYKPLLGGELRMIINDTSRVRVYSKLLKDADAPKIPRKWIRKEFLDIVLSYPTPIAKSLAIANHNSALQKPEIRWLWGGIDVDGIEKAAQAIRQHNDYKTGARSIPPFPESEFFRKPGLALENQSEWSLESYDAVRAQEPYHHSSIQQQVGQPFSGYQGSPSVSQASGIQPYGTQQAGDFICDYSQGYESEQQSTHPAAYPGQHTQYQENQGSFLDIQASTIQPYGTQHAGGFICDYSQGYESEQQSTHPTAYPGQHTQYQENQGTFSGSQSWAMQPLTGQTLATQSYVAQPSDAYTGVHSRGYQSGQGGQDDQYYYNQ</sequence>
<accession>A0A384JP08</accession>
<proteinExistence type="predicted"/>
<dbReference type="VEuPathDB" id="FungiDB:Bcin08g00360"/>
<evidence type="ECO:0000256" key="1">
    <source>
        <dbReference type="SAM" id="MobiDB-lite"/>
    </source>
</evidence>
<reference evidence="2 3" key="1">
    <citation type="journal article" date="2011" name="PLoS Genet.">
        <title>Genomic analysis of the necrotrophic fungal pathogens Sclerotinia sclerotiorum and Botrytis cinerea.</title>
        <authorList>
            <person name="Amselem J."/>
            <person name="Cuomo C.A."/>
            <person name="van Kan J.A."/>
            <person name="Viaud M."/>
            <person name="Benito E.P."/>
            <person name="Couloux A."/>
            <person name="Coutinho P.M."/>
            <person name="de Vries R.P."/>
            <person name="Dyer P.S."/>
            <person name="Fillinger S."/>
            <person name="Fournier E."/>
            <person name="Gout L."/>
            <person name="Hahn M."/>
            <person name="Kohn L."/>
            <person name="Lapalu N."/>
            <person name="Plummer K.M."/>
            <person name="Pradier J.M."/>
            <person name="Quevillon E."/>
            <person name="Sharon A."/>
            <person name="Simon A."/>
            <person name="ten Have A."/>
            <person name="Tudzynski B."/>
            <person name="Tudzynski P."/>
            <person name="Wincker P."/>
            <person name="Andrew M."/>
            <person name="Anthouard V."/>
            <person name="Beever R.E."/>
            <person name="Beffa R."/>
            <person name="Benoit I."/>
            <person name="Bouzid O."/>
            <person name="Brault B."/>
            <person name="Chen Z."/>
            <person name="Choquer M."/>
            <person name="Collemare J."/>
            <person name="Cotton P."/>
            <person name="Danchin E.G."/>
            <person name="Da Silva C."/>
            <person name="Gautier A."/>
            <person name="Giraud C."/>
            <person name="Giraud T."/>
            <person name="Gonzalez C."/>
            <person name="Grossetete S."/>
            <person name="Guldener U."/>
            <person name="Henrissat B."/>
            <person name="Howlett B.J."/>
            <person name="Kodira C."/>
            <person name="Kretschmer M."/>
            <person name="Lappartient A."/>
            <person name="Leroch M."/>
            <person name="Levis C."/>
            <person name="Mauceli E."/>
            <person name="Neuveglise C."/>
            <person name="Oeser B."/>
            <person name="Pearson M."/>
            <person name="Poulain J."/>
            <person name="Poussereau N."/>
            <person name="Quesneville H."/>
            <person name="Rascle C."/>
            <person name="Schumacher J."/>
            <person name="Segurens B."/>
            <person name="Sexton A."/>
            <person name="Silva E."/>
            <person name="Sirven C."/>
            <person name="Soanes D.M."/>
            <person name="Talbot N.J."/>
            <person name="Templeton M."/>
            <person name="Yandava C."/>
            <person name="Yarden O."/>
            <person name="Zeng Q."/>
            <person name="Rollins J.A."/>
            <person name="Lebrun M.H."/>
            <person name="Dickman M."/>
        </authorList>
    </citation>
    <scope>NUCLEOTIDE SEQUENCE [LARGE SCALE GENOMIC DNA]</scope>
    <source>
        <strain evidence="2 3">B05.10</strain>
    </source>
</reference>
<reference evidence="2 3" key="2">
    <citation type="journal article" date="2012" name="Eukaryot. Cell">
        <title>Genome update of Botrytis cinerea strains B05.10 and T4.</title>
        <authorList>
            <person name="Staats M."/>
            <person name="van Kan J.A."/>
        </authorList>
    </citation>
    <scope>NUCLEOTIDE SEQUENCE [LARGE SCALE GENOMIC DNA]</scope>
    <source>
        <strain evidence="2 3">B05.10</strain>
    </source>
</reference>
<evidence type="ECO:0000313" key="2">
    <source>
        <dbReference type="EMBL" id="ATZ52273.1"/>
    </source>
</evidence>
<keyword evidence="3" id="KW-1185">Reference proteome</keyword>
<feature type="region of interest" description="Disordered" evidence="1">
    <location>
        <begin position="355"/>
        <end position="382"/>
    </location>
</feature>
<name>A0A384JP08_BOTFB</name>
<organism evidence="2 3">
    <name type="scientific">Botryotinia fuckeliana (strain B05.10)</name>
    <name type="common">Noble rot fungus</name>
    <name type="synonym">Botrytis cinerea</name>
    <dbReference type="NCBI Taxonomy" id="332648"/>
    <lineage>
        <taxon>Eukaryota</taxon>
        <taxon>Fungi</taxon>
        <taxon>Dikarya</taxon>
        <taxon>Ascomycota</taxon>
        <taxon>Pezizomycotina</taxon>
        <taxon>Leotiomycetes</taxon>
        <taxon>Helotiales</taxon>
        <taxon>Sclerotiniaceae</taxon>
        <taxon>Botrytis</taxon>
    </lineage>
</organism>
<dbReference type="RefSeq" id="XP_001552583.2">
    <property type="nucleotide sequence ID" value="XM_001552533.2"/>
</dbReference>
<feature type="region of interest" description="Disordered" evidence="1">
    <location>
        <begin position="1"/>
        <end position="37"/>
    </location>
</feature>
<dbReference type="KEGG" id="bfu:BCIN_08g00360"/>
<feature type="region of interest" description="Disordered" evidence="1">
    <location>
        <begin position="407"/>
        <end position="429"/>
    </location>
</feature>
<dbReference type="GeneID" id="5433105"/>
<feature type="compositionally biased region" description="Low complexity" evidence="1">
    <location>
        <begin position="14"/>
        <end position="25"/>
    </location>
</feature>
<reference evidence="2 3" key="3">
    <citation type="journal article" date="2017" name="Mol. Plant Pathol.">
        <title>A gapless genome sequence of the fungus Botrytis cinerea.</title>
        <authorList>
            <person name="Van Kan J.A."/>
            <person name="Stassen J.H."/>
            <person name="Mosbach A."/>
            <person name="Van Der Lee T.A."/>
            <person name="Faino L."/>
            <person name="Farmer A.D."/>
            <person name="Papasotiriou D.G."/>
            <person name="Zhou S."/>
            <person name="Seidl M.F."/>
            <person name="Cottam E."/>
            <person name="Edel D."/>
            <person name="Hahn M."/>
            <person name="Schwartz D.C."/>
            <person name="Dietrich R.A."/>
            <person name="Widdison S."/>
            <person name="Scalliet G."/>
        </authorList>
    </citation>
    <scope>NUCLEOTIDE SEQUENCE [LARGE SCALE GENOMIC DNA]</scope>
    <source>
        <strain evidence="2 3">B05.10</strain>
    </source>
</reference>
<protein>
    <submittedName>
        <fullName evidence="2">Uncharacterized protein</fullName>
    </submittedName>
</protein>
<dbReference type="EMBL" id="CP009812">
    <property type="protein sequence ID" value="ATZ52273.1"/>
    <property type="molecule type" value="Genomic_DNA"/>
</dbReference>
<dbReference type="AlphaFoldDB" id="A0A384JP08"/>